<feature type="compositionally biased region" description="Low complexity" evidence="1">
    <location>
        <begin position="631"/>
        <end position="648"/>
    </location>
</feature>
<feature type="compositionally biased region" description="Low complexity" evidence="1">
    <location>
        <begin position="1340"/>
        <end position="1359"/>
    </location>
</feature>
<feature type="compositionally biased region" description="Basic and acidic residues" evidence="1">
    <location>
        <begin position="1797"/>
        <end position="1808"/>
    </location>
</feature>
<feature type="region of interest" description="Disordered" evidence="1">
    <location>
        <begin position="1797"/>
        <end position="1870"/>
    </location>
</feature>
<feature type="region of interest" description="Disordered" evidence="1">
    <location>
        <begin position="408"/>
        <end position="429"/>
    </location>
</feature>
<feature type="compositionally biased region" description="Low complexity" evidence="1">
    <location>
        <begin position="1847"/>
        <end position="1870"/>
    </location>
</feature>
<feature type="region of interest" description="Disordered" evidence="1">
    <location>
        <begin position="1160"/>
        <end position="1180"/>
    </location>
</feature>
<organism evidence="2 3">
    <name type="scientific">Piromyces finnis</name>
    <dbReference type="NCBI Taxonomy" id="1754191"/>
    <lineage>
        <taxon>Eukaryota</taxon>
        <taxon>Fungi</taxon>
        <taxon>Fungi incertae sedis</taxon>
        <taxon>Chytridiomycota</taxon>
        <taxon>Chytridiomycota incertae sedis</taxon>
        <taxon>Neocallimastigomycetes</taxon>
        <taxon>Neocallimastigales</taxon>
        <taxon>Neocallimastigaceae</taxon>
        <taxon>Piromyces</taxon>
    </lineage>
</organism>
<evidence type="ECO:0000256" key="1">
    <source>
        <dbReference type="SAM" id="MobiDB-lite"/>
    </source>
</evidence>
<reference evidence="2 3" key="2">
    <citation type="submission" date="2016-08" db="EMBL/GenBank/DDBJ databases">
        <title>Pervasive Adenine N6-methylation of Active Genes in Fungi.</title>
        <authorList>
            <consortium name="DOE Joint Genome Institute"/>
            <person name="Mondo S.J."/>
            <person name="Dannebaum R.O."/>
            <person name="Kuo R.C."/>
            <person name="Labutti K."/>
            <person name="Haridas S."/>
            <person name="Kuo A."/>
            <person name="Salamov A."/>
            <person name="Ahrendt S.R."/>
            <person name="Lipzen A."/>
            <person name="Sullivan W."/>
            <person name="Andreopoulos W.B."/>
            <person name="Clum A."/>
            <person name="Lindquist E."/>
            <person name="Daum C."/>
            <person name="Ramamoorthy G.K."/>
            <person name="Gryganskyi A."/>
            <person name="Culley D."/>
            <person name="Magnuson J.K."/>
            <person name="James T.Y."/>
            <person name="O'Malley M.A."/>
            <person name="Stajich J.E."/>
            <person name="Spatafora J.W."/>
            <person name="Visel A."/>
            <person name="Grigoriev I.V."/>
        </authorList>
    </citation>
    <scope>NUCLEOTIDE SEQUENCE [LARGE SCALE GENOMIC DNA]</scope>
    <source>
        <strain evidence="3">finn</strain>
    </source>
</reference>
<feature type="region of interest" description="Disordered" evidence="1">
    <location>
        <begin position="1261"/>
        <end position="1297"/>
    </location>
</feature>
<feature type="compositionally biased region" description="Low complexity" evidence="1">
    <location>
        <begin position="949"/>
        <end position="963"/>
    </location>
</feature>
<feature type="region of interest" description="Disordered" evidence="1">
    <location>
        <begin position="1335"/>
        <end position="1359"/>
    </location>
</feature>
<feature type="region of interest" description="Disordered" evidence="1">
    <location>
        <begin position="102"/>
        <end position="123"/>
    </location>
</feature>
<feature type="region of interest" description="Disordered" evidence="1">
    <location>
        <begin position="585"/>
        <end position="663"/>
    </location>
</feature>
<feature type="region of interest" description="Disordered" evidence="1">
    <location>
        <begin position="1545"/>
        <end position="1564"/>
    </location>
</feature>
<gene>
    <name evidence="2" type="ORF">BCR36DRAFT_581129</name>
</gene>
<feature type="compositionally biased region" description="Basic residues" evidence="1">
    <location>
        <begin position="1833"/>
        <end position="1843"/>
    </location>
</feature>
<feature type="region of interest" description="Disordered" evidence="1">
    <location>
        <begin position="898"/>
        <end position="972"/>
    </location>
</feature>
<feature type="compositionally biased region" description="Basic and acidic residues" evidence="1">
    <location>
        <begin position="799"/>
        <end position="811"/>
    </location>
</feature>
<proteinExistence type="predicted"/>
<dbReference type="OrthoDB" id="10664541at2759"/>
<feature type="region of interest" description="Disordered" evidence="1">
    <location>
        <begin position="986"/>
        <end position="1007"/>
    </location>
</feature>
<feature type="compositionally biased region" description="Basic residues" evidence="1">
    <location>
        <begin position="906"/>
        <end position="919"/>
    </location>
</feature>
<reference evidence="2 3" key="1">
    <citation type="submission" date="2016-08" db="EMBL/GenBank/DDBJ databases">
        <title>Genomes of anaerobic fungi encode conserved fungal cellulosomes for biomass hydrolysis.</title>
        <authorList>
            <consortium name="DOE Joint Genome Institute"/>
            <person name="Haitjema C.H."/>
            <person name="Gilmore S.P."/>
            <person name="Henske J.K."/>
            <person name="Solomon K.V."/>
            <person name="De Groot R."/>
            <person name="Kuo A."/>
            <person name="Mondo S.J."/>
            <person name="Salamov A.A."/>
            <person name="Labutti K."/>
            <person name="Zhao Z."/>
            <person name="Chiniquy J."/>
            <person name="Barry K."/>
            <person name="Brewer H.M."/>
            <person name="Purvine S.O."/>
            <person name="Wright A.T."/>
            <person name="Boxma B."/>
            <person name="Van Alen T."/>
            <person name="Hackstein J.H."/>
            <person name="Baker S.E."/>
            <person name="Grigoriev I.V."/>
            <person name="O'Malley M.A."/>
        </authorList>
    </citation>
    <scope>NUCLEOTIDE SEQUENCE [LARGE SCALE GENOMIC DNA]</scope>
    <source>
        <strain evidence="3">finn</strain>
    </source>
</reference>
<comment type="caution">
    <text evidence="2">The sequence shown here is derived from an EMBL/GenBank/DDBJ whole genome shotgun (WGS) entry which is preliminary data.</text>
</comment>
<protein>
    <submittedName>
        <fullName evidence="2">Uncharacterized protein</fullName>
    </submittedName>
</protein>
<feature type="compositionally biased region" description="Basic residues" evidence="1">
    <location>
        <begin position="1165"/>
        <end position="1180"/>
    </location>
</feature>
<dbReference type="EMBL" id="MCFH01000008">
    <property type="protein sequence ID" value="ORX55968.1"/>
    <property type="molecule type" value="Genomic_DNA"/>
</dbReference>
<feature type="region of interest" description="Disordered" evidence="1">
    <location>
        <begin position="250"/>
        <end position="311"/>
    </location>
</feature>
<feature type="compositionally biased region" description="Polar residues" evidence="1">
    <location>
        <begin position="585"/>
        <end position="620"/>
    </location>
</feature>
<dbReference type="Proteomes" id="UP000193719">
    <property type="component" value="Unassembled WGS sequence"/>
</dbReference>
<feature type="compositionally biased region" description="Polar residues" evidence="1">
    <location>
        <begin position="250"/>
        <end position="260"/>
    </location>
</feature>
<feature type="region of interest" description="Disordered" evidence="1">
    <location>
        <begin position="1629"/>
        <end position="1648"/>
    </location>
</feature>
<evidence type="ECO:0000313" key="3">
    <source>
        <dbReference type="Proteomes" id="UP000193719"/>
    </source>
</evidence>
<feature type="compositionally biased region" description="Polar residues" evidence="1">
    <location>
        <begin position="1809"/>
        <end position="1830"/>
    </location>
</feature>
<keyword evidence="3" id="KW-1185">Reference proteome</keyword>
<feature type="region of interest" description="Disordered" evidence="1">
    <location>
        <begin position="786"/>
        <end position="811"/>
    </location>
</feature>
<accession>A0A1Y1VGX2</accession>
<feature type="compositionally biased region" description="Basic residues" evidence="1">
    <location>
        <begin position="787"/>
        <end position="798"/>
    </location>
</feature>
<name>A0A1Y1VGX2_9FUNG</name>
<evidence type="ECO:0000313" key="2">
    <source>
        <dbReference type="EMBL" id="ORX55968.1"/>
    </source>
</evidence>
<feature type="compositionally biased region" description="Low complexity" evidence="1">
    <location>
        <begin position="408"/>
        <end position="428"/>
    </location>
</feature>
<dbReference type="STRING" id="1754191.A0A1Y1VGX2"/>
<feature type="compositionally biased region" description="Polar residues" evidence="1">
    <location>
        <begin position="270"/>
        <end position="311"/>
    </location>
</feature>
<sequence>MAKVFDFMNSSIQKELTYPNSMPLTATYSNQNNILDSHNSTNNNNSHYVQKQITVKNVKDSNLINSNFSNNENEVKNDICINSDVQCWLDFVFDCSSKKANDSKIIKPNPNQNNNNESSQLTNSAYYNSSNSISRDNSYLQPSSNTLNNKNNYYEKLENNNAKMKSATSIQNLCDTKDEEFNYMNKRIVNHDYSQHSNFNKISSYNSVQDNKANCKNYPQQNMYSYSNNEKEFPFYNYNQNPRSQYQDINSQNNFSSYYPSNYHARSRSHSQPQIYSQQSVPLVKNKSQSQTQSPVYQSIDQSQNNSYSLNDQVEKKLNIQSSKQFLSSSSSSISTINFNNVNKNKNINDIININGNNNSMDNNNRPMNHYAPVSSYNQSDSTMSSSSTVINDRSNFENKYYEKSTESETYYNSSHSSPNHLSNHNNNDFNATNKSFDIENKYLLSSTQLKTCSYKSPPQNLSTYHLQSQSHNSMMMDYNNNNNSSEDITTTQYSNEKKSYHESNSSNIYYSSNSNLNNYLYSKSKPYCNKNSTINIRNSIDSSLNYEMKDTDNNYKSSFENSDIKFQLNSLLDEPIENITSVNYNNKNSTTIPYSSKTNVLTNESSDYSNKNVSNYQQLNNNNNHDHNGNADNTNNNDNSDGNNNSNNEEEEDNNNNNADIAISNNNYNITTNHDNKVEEDVILNGAVRNSLPVYPDKLNKGYERSKASSTIKYDEQYPSSFYGNRNLGMEEQKVSTGIVDQILNNYQSSLSTLNFPIKQKTTLEEKHVLSGYRQEEKETITIKENKRKSKTARKSSKRIEKRQINKDKSQIKIINDKSNDNENSSIDNKDMLTNKSNNELILGDGSNGEHMKLVKNEILDSVSNSDLASDLTSESFILEQNNDNKMDEEIEQIEDTLSLTSTKTNRRSSKSKSRTKSGKSSDNQINKTTVKSNSNEDSKSKSKHISKISSSTTIKINSSHINKAKEENSVTTKVMRKNGIVGSHNKDFKIKNSHKKPDSTKARKETEEKKISIIIKKSLIDAATNNKQNTATNNAISKKSKILKNDFNQLEKGESIDNEDKILSKNILPIKIPKSKLKITMGKDKKDSNNIESNKSLTTSKKYQHTLNKEEMEDKKENAMQIKDITYSKSMEEVIESTDGNDRIETSNQKTNLVINNKESSGRGRKTKNKTGNKKNNKIKKGVNYSITNADTNTTINTITTANDSRDNDNGQKLERKDKEKIKVIKDIEQSDDKLMETIPSYEFINNTNLLPKELNKKMNSSLQTPPETPSSSVTMPLSLPLQSNTISTSSNMVDNLDSSSKDNIVLHELGMDDNDDFNSDLSSLSELDYCSSDDNEASASSDASSLFSDNSSLSSISSMSFSSSISTKSKMKGINLQEAKVDLILPNNDITNEFLDITGPVNHGNNTLFSELPKKASVVSFTDEVDENTKKKRKNINDQQLKPAIKMNYKKVKTDKDESKDKNSNIIEDAYINKEEEMKQRKEFEKSKIKQKGDSAIVQSMVIVKDAFPTPEDSLSSSISKEHATSINSSIDLNEIQLSKKRKMSISESSDANSTDSKTDDQKDSLYHTYLAIGEIVKTDPLFMDLTLEERIKLRRRQRNSKETILSFKDFDLEDLEKYKSMRKNNDPLLSSKRKSKDRKESIEESYPLHSIETIVTKNKASENATSDRYNLQTLIKNGADIEAHSVYKKTKSFKKKIIDNDDKSEIKIEVKPEIKEEPDISKKEIKYEINDSSKISLKSENMALETKYKSSIEEDKSVFKTTMETKTELENDEIKKEIKKDIKIEEPKKIKVEEKPNVSTDKEQNVSFQTNVKSNDTQVSESSPSTPIIKKRKRGRPSRASKSNTISPLSFSPSSSTNSVTSSPESSKIDYSLFGMLRSSRRAHHGTFEKKCVQCNAVISPTEYAKNGVICGHCWKLNFKD</sequence>